<organism evidence="4 5">
    <name type="scientific">Phanerochaete sordida</name>
    <dbReference type="NCBI Taxonomy" id="48140"/>
    <lineage>
        <taxon>Eukaryota</taxon>
        <taxon>Fungi</taxon>
        <taxon>Dikarya</taxon>
        <taxon>Basidiomycota</taxon>
        <taxon>Agaricomycotina</taxon>
        <taxon>Agaricomycetes</taxon>
        <taxon>Polyporales</taxon>
        <taxon>Phanerochaetaceae</taxon>
        <taxon>Phanerochaete</taxon>
    </lineage>
</organism>
<keyword evidence="2" id="KW-0812">Transmembrane</keyword>
<comment type="caution">
    <text evidence="4">The sequence shown here is derived from an EMBL/GenBank/DDBJ whole genome shotgun (WGS) entry which is preliminary data.</text>
</comment>
<evidence type="ECO:0000313" key="4">
    <source>
        <dbReference type="EMBL" id="GJE98347.1"/>
    </source>
</evidence>
<keyword evidence="5" id="KW-1185">Reference proteome</keyword>
<feature type="transmembrane region" description="Helical" evidence="2">
    <location>
        <begin position="80"/>
        <end position="100"/>
    </location>
</feature>
<evidence type="ECO:0000256" key="1">
    <source>
        <dbReference type="SAM" id="MobiDB-lite"/>
    </source>
</evidence>
<gene>
    <name evidence="4" type="ORF">PsYK624_145750</name>
</gene>
<name>A0A9P3GMW7_9APHY</name>
<evidence type="ECO:0000313" key="5">
    <source>
        <dbReference type="Proteomes" id="UP000703269"/>
    </source>
</evidence>
<keyword evidence="2" id="KW-1133">Transmembrane helix</keyword>
<dbReference type="OrthoDB" id="2802397at2759"/>
<feature type="region of interest" description="Disordered" evidence="1">
    <location>
        <begin position="298"/>
        <end position="317"/>
    </location>
</feature>
<sequence>MAEDGTFAQLFQAILDQSYIACATSCLIFYEYLITLDQEVAVVWKKRFTVTSLLILCTRWLMVLDQILSLTPQNGSWCSSFHALGTLMYMGIVVLVSLMASLRVYALWRGSLVGYASALSIVILGAGIPIGTNIFGWTRTITMQVQFTPSSSVCNSIMEISPRLDNDILASDVLLLVLTWIKSFRQFRDVRRLGLGGSIATVLLRDGTLYFITLLVVNVLQIVTFSSGFPNASDVDAFVQAMPPLLVQRFMLNLRQLDKVNEESAVNAQHSSRFSLSFRAPSTLIGNIGEPLDHGIPDANNEGGDLGYEVTEDNTSA</sequence>
<dbReference type="InterPro" id="IPR045340">
    <property type="entry name" value="DUF6533"/>
</dbReference>
<feature type="transmembrane region" description="Helical" evidence="2">
    <location>
        <begin position="112"/>
        <end position="135"/>
    </location>
</feature>
<dbReference type="Pfam" id="PF20151">
    <property type="entry name" value="DUF6533"/>
    <property type="match status" value="1"/>
</dbReference>
<protein>
    <recommendedName>
        <fullName evidence="3">DUF6533 domain-containing protein</fullName>
    </recommendedName>
</protein>
<proteinExistence type="predicted"/>
<accession>A0A9P3GMW7</accession>
<reference evidence="4 5" key="1">
    <citation type="submission" date="2021-08" db="EMBL/GenBank/DDBJ databases">
        <title>Draft Genome Sequence of Phanerochaete sordida strain YK-624.</title>
        <authorList>
            <person name="Mori T."/>
            <person name="Dohra H."/>
            <person name="Suzuki T."/>
            <person name="Kawagishi H."/>
            <person name="Hirai H."/>
        </authorList>
    </citation>
    <scope>NUCLEOTIDE SEQUENCE [LARGE SCALE GENOMIC DNA]</scope>
    <source>
        <strain evidence="4 5">YK-624</strain>
    </source>
</reference>
<dbReference type="Proteomes" id="UP000703269">
    <property type="component" value="Unassembled WGS sequence"/>
</dbReference>
<evidence type="ECO:0000256" key="2">
    <source>
        <dbReference type="SAM" id="Phobius"/>
    </source>
</evidence>
<feature type="transmembrane region" description="Helical" evidence="2">
    <location>
        <begin position="48"/>
        <end position="68"/>
    </location>
</feature>
<feature type="transmembrane region" description="Helical" evidence="2">
    <location>
        <begin position="18"/>
        <end position="36"/>
    </location>
</feature>
<feature type="domain" description="DUF6533" evidence="3">
    <location>
        <begin position="19"/>
        <end position="64"/>
    </location>
</feature>
<evidence type="ECO:0000259" key="3">
    <source>
        <dbReference type="Pfam" id="PF20151"/>
    </source>
</evidence>
<keyword evidence="2" id="KW-0472">Membrane</keyword>
<dbReference type="AlphaFoldDB" id="A0A9P3GMW7"/>
<dbReference type="EMBL" id="BPQB01000086">
    <property type="protein sequence ID" value="GJE98347.1"/>
    <property type="molecule type" value="Genomic_DNA"/>
</dbReference>